<dbReference type="PATRIC" id="fig|80878.5.peg.3002"/>
<dbReference type="GO" id="GO:0009403">
    <property type="term" value="P:toxin biosynthetic process"/>
    <property type="evidence" value="ECO:0007669"/>
    <property type="project" value="InterPro"/>
</dbReference>
<dbReference type="RefSeq" id="WP_044400473.1">
    <property type="nucleotide sequence ID" value="NZ_JXYQ01000054.1"/>
</dbReference>
<evidence type="ECO:0000313" key="7">
    <source>
        <dbReference type="Proteomes" id="UP000032566"/>
    </source>
</evidence>
<protein>
    <submittedName>
        <fullName evidence="6">Colicin V synthesis protein</fullName>
    </submittedName>
</protein>
<keyword evidence="4 5" id="KW-0472">Membrane</keyword>
<feature type="transmembrane region" description="Helical" evidence="5">
    <location>
        <begin position="106"/>
        <end position="126"/>
    </location>
</feature>
<dbReference type="AlphaFoldDB" id="A0A0D7K5N4"/>
<keyword evidence="3 5" id="KW-1133">Transmembrane helix</keyword>
<reference evidence="6 7" key="1">
    <citation type="submission" date="2014-12" db="EMBL/GenBank/DDBJ databases">
        <title>Isolation of bacteria from lake water.</title>
        <authorList>
            <person name="Sheng K.-Y."/>
            <person name="Chin P.-S."/>
            <person name="Chan K.-G."/>
            <person name="Tan G.S."/>
        </authorList>
    </citation>
    <scope>NUCLEOTIDE SEQUENCE [LARGE SCALE GENOMIC DNA]</scope>
    <source>
        <strain evidence="6 7">KY4</strain>
    </source>
</reference>
<keyword evidence="7" id="KW-1185">Reference proteome</keyword>
<evidence type="ECO:0000256" key="5">
    <source>
        <dbReference type="SAM" id="Phobius"/>
    </source>
</evidence>
<feature type="transmembrane region" description="Helical" evidence="5">
    <location>
        <begin position="6"/>
        <end position="21"/>
    </location>
</feature>
<proteinExistence type="predicted"/>
<accession>A0A0D7K5N4</accession>
<evidence type="ECO:0000313" key="6">
    <source>
        <dbReference type="EMBL" id="KJA09630.1"/>
    </source>
</evidence>
<feature type="transmembrane region" description="Helical" evidence="5">
    <location>
        <begin position="65"/>
        <end position="85"/>
    </location>
</feature>
<dbReference type="OrthoDB" id="9810601at2"/>
<dbReference type="InterPro" id="IPR052719">
    <property type="entry name" value="CvpA-like"/>
</dbReference>
<sequence>MHALDWIFLVVLGASLLIGAWRGLIFELFSLAGWVAAFFAAQWFAADVGQRLPVAGGEGALSYAAGFAVVFVIAVFVFGLVAWLAKKMIEAIGLRPADRSMGALFGLVRGGVLLLVVAVIVGLTPLRDNAWWKESLGAYVLTQVLESLRPALPQEFGSLLPSWE</sequence>
<organism evidence="6 7">
    <name type="scientific">Acidovorax temperans</name>
    <dbReference type="NCBI Taxonomy" id="80878"/>
    <lineage>
        <taxon>Bacteria</taxon>
        <taxon>Pseudomonadati</taxon>
        <taxon>Pseudomonadota</taxon>
        <taxon>Betaproteobacteria</taxon>
        <taxon>Burkholderiales</taxon>
        <taxon>Comamonadaceae</taxon>
        <taxon>Acidovorax</taxon>
    </lineage>
</organism>
<evidence type="ECO:0000256" key="4">
    <source>
        <dbReference type="ARBA" id="ARBA00023136"/>
    </source>
</evidence>
<dbReference type="Proteomes" id="UP000032566">
    <property type="component" value="Unassembled WGS sequence"/>
</dbReference>
<comment type="caution">
    <text evidence="6">The sequence shown here is derived from an EMBL/GenBank/DDBJ whole genome shotgun (WGS) entry which is preliminary data.</text>
</comment>
<dbReference type="STRING" id="80878.RP29_15490"/>
<gene>
    <name evidence="6" type="ORF">RP29_15490</name>
</gene>
<evidence type="ECO:0000256" key="3">
    <source>
        <dbReference type="ARBA" id="ARBA00022989"/>
    </source>
</evidence>
<evidence type="ECO:0000256" key="1">
    <source>
        <dbReference type="ARBA" id="ARBA00004141"/>
    </source>
</evidence>
<keyword evidence="2 5" id="KW-0812">Transmembrane</keyword>
<feature type="transmembrane region" description="Helical" evidence="5">
    <location>
        <begin position="28"/>
        <end position="45"/>
    </location>
</feature>
<dbReference type="Pfam" id="PF02674">
    <property type="entry name" value="Colicin_V"/>
    <property type="match status" value="1"/>
</dbReference>
<name>A0A0D7K5N4_9BURK</name>
<dbReference type="PANTHER" id="PTHR36926">
    <property type="entry name" value="COLICIN V PRODUCTION PROTEIN"/>
    <property type="match status" value="1"/>
</dbReference>
<comment type="subcellular location">
    <subcellularLocation>
        <location evidence="1">Membrane</location>
        <topology evidence="1">Multi-pass membrane protein</topology>
    </subcellularLocation>
</comment>
<evidence type="ECO:0000256" key="2">
    <source>
        <dbReference type="ARBA" id="ARBA00022692"/>
    </source>
</evidence>
<dbReference type="InterPro" id="IPR003825">
    <property type="entry name" value="Colicin-V_CvpA"/>
</dbReference>
<dbReference type="EMBL" id="JXYQ01000054">
    <property type="protein sequence ID" value="KJA09630.1"/>
    <property type="molecule type" value="Genomic_DNA"/>
</dbReference>
<dbReference type="GO" id="GO:0016020">
    <property type="term" value="C:membrane"/>
    <property type="evidence" value="ECO:0007669"/>
    <property type="project" value="UniProtKB-SubCell"/>
</dbReference>
<dbReference type="PANTHER" id="PTHR36926:SF1">
    <property type="entry name" value="COLICIN V PRODUCTION PROTEIN"/>
    <property type="match status" value="1"/>
</dbReference>